<evidence type="ECO:0008006" key="4">
    <source>
        <dbReference type="Google" id="ProtNLM"/>
    </source>
</evidence>
<keyword evidence="3" id="KW-1185">Reference proteome</keyword>
<dbReference type="InterPro" id="IPR025528">
    <property type="entry name" value="BrnA_antitoxin"/>
</dbReference>
<reference evidence="3" key="1">
    <citation type="submission" date="2018-07" db="EMBL/GenBank/DDBJ databases">
        <authorList>
            <person name="Safronova V.I."/>
            <person name="Chirak E.R."/>
            <person name="Sazanova A.L."/>
        </authorList>
    </citation>
    <scope>NUCLEOTIDE SEQUENCE [LARGE SCALE GENOMIC DNA]</scope>
    <source>
        <strain evidence="3">RCAM04685</strain>
    </source>
</reference>
<proteinExistence type="predicted"/>
<dbReference type="AlphaFoldDB" id="A0A370L4M9"/>
<organism evidence="2 3">
    <name type="scientific">Bosea caraganae</name>
    <dbReference type="NCBI Taxonomy" id="2763117"/>
    <lineage>
        <taxon>Bacteria</taxon>
        <taxon>Pseudomonadati</taxon>
        <taxon>Pseudomonadota</taxon>
        <taxon>Alphaproteobacteria</taxon>
        <taxon>Hyphomicrobiales</taxon>
        <taxon>Boseaceae</taxon>
        <taxon>Bosea</taxon>
    </lineage>
</organism>
<comment type="caution">
    <text evidence="2">The sequence shown here is derived from an EMBL/GenBank/DDBJ whole genome shotgun (WGS) entry which is preliminary data.</text>
</comment>
<sequence length="85" mass="9396">MSDEEDAALTEAARTDRDNPPVPADARFISAGEARRRPGRPRIPSPKQQVTLRLDQEVIEGMRALGTGWQVRVNAMLKAWLASAK</sequence>
<feature type="region of interest" description="Disordered" evidence="1">
    <location>
        <begin position="1"/>
        <end position="49"/>
    </location>
</feature>
<accession>A0A370L4M9</accession>
<evidence type="ECO:0000313" key="2">
    <source>
        <dbReference type="EMBL" id="RDJ23792.1"/>
    </source>
</evidence>
<dbReference type="OrthoDB" id="361944at2"/>
<protein>
    <recommendedName>
        <fullName evidence="4">BrnA antitoxin family protein</fullName>
    </recommendedName>
</protein>
<dbReference type="Pfam" id="PF14384">
    <property type="entry name" value="BrnA_antitoxin"/>
    <property type="match status" value="1"/>
</dbReference>
<dbReference type="Proteomes" id="UP000255207">
    <property type="component" value="Unassembled WGS sequence"/>
</dbReference>
<dbReference type="EMBL" id="QQTP01000008">
    <property type="protein sequence ID" value="RDJ23792.1"/>
    <property type="molecule type" value="Genomic_DNA"/>
</dbReference>
<dbReference type="RefSeq" id="WP_114830416.1">
    <property type="nucleotide sequence ID" value="NZ_QQTO01000023.1"/>
</dbReference>
<evidence type="ECO:0000256" key="1">
    <source>
        <dbReference type="SAM" id="MobiDB-lite"/>
    </source>
</evidence>
<name>A0A370L4M9_9HYPH</name>
<gene>
    <name evidence="2" type="ORF">DWE98_15615</name>
</gene>
<evidence type="ECO:0000313" key="3">
    <source>
        <dbReference type="Proteomes" id="UP000255207"/>
    </source>
</evidence>